<evidence type="ECO:0000313" key="5">
    <source>
        <dbReference type="Proteomes" id="UP000215902"/>
    </source>
</evidence>
<feature type="compositionally biased region" description="Polar residues" evidence="2">
    <location>
        <begin position="465"/>
        <end position="482"/>
    </location>
</feature>
<feature type="region of interest" description="Disordered" evidence="2">
    <location>
        <begin position="465"/>
        <end position="488"/>
    </location>
</feature>
<comment type="caution">
    <text evidence="4">The sequence shown here is derived from an EMBL/GenBank/DDBJ whole genome shotgun (WGS) entry which is preliminary data.</text>
</comment>
<feature type="coiled-coil region" evidence="1">
    <location>
        <begin position="115"/>
        <end position="149"/>
    </location>
</feature>
<sequence>FSAMSSMRRSVSAYRTLDGVADPSPDVGQWRRSLRALDPDANKKLSYSGDLFKPRDFTQRKKPGDLSVTAALEREYTLALQQQIRLLEIENGDLRSRVLDSSASQQQREAPEPANDRLLQELKALEKKMDDLQADSARKDAAADELQRRVIYLASRLADREEEEAGAREDATAAAAAVRAEEEELLTRQQERDELRLRVAALRRRVAQLEGLDGEARLYDDRARTLRTQLNSALSKLAATGAAVSSERAAVARLEAEVRRLERQMASLAGVGDDSATLSATARLLREENRRLRRRAKSASGTAYVRAEDLAALANRNAALEAAVRRLEAELAPRSSTTAGAEEVARLRERERQLEQQAALTAREASELTRRLAQLEADGAAGGVTELTRHCRQLQRDNAQLARQVRGLEAELERKRAEKATVSAAVESSEVRLSQLQAELSKLQELQASRWSEVEKIATSIKSAARSNTGLLEQQEAGSWNSDTRDEY</sequence>
<dbReference type="AlphaFoldDB" id="A0A267GED9"/>
<gene>
    <name evidence="3" type="ORF">BOX15_Mlig007651g2</name>
    <name evidence="4" type="ORF">BOX15_Mlig007651g4</name>
</gene>
<organism evidence="4 5">
    <name type="scientific">Macrostomum lignano</name>
    <dbReference type="NCBI Taxonomy" id="282301"/>
    <lineage>
        <taxon>Eukaryota</taxon>
        <taxon>Metazoa</taxon>
        <taxon>Spiralia</taxon>
        <taxon>Lophotrochozoa</taxon>
        <taxon>Platyhelminthes</taxon>
        <taxon>Rhabditophora</taxon>
        <taxon>Macrostomorpha</taxon>
        <taxon>Macrostomida</taxon>
        <taxon>Macrostomidae</taxon>
        <taxon>Macrostomum</taxon>
    </lineage>
</organism>
<protein>
    <submittedName>
        <fullName evidence="4">Uncharacterized protein</fullName>
    </submittedName>
</protein>
<reference evidence="4 5" key="1">
    <citation type="submission" date="2017-06" db="EMBL/GenBank/DDBJ databases">
        <title>A platform for efficient transgenesis in Macrostomum lignano, a flatworm model organism for stem cell research.</title>
        <authorList>
            <person name="Berezikov E."/>
        </authorList>
    </citation>
    <scope>NUCLEOTIDE SEQUENCE [LARGE SCALE GENOMIC DNA]</scope>
    <source>
        <strain evidence="4">DV1</strain>
        <tissue evidence="4">Whole organism</tissue>
    </source>
</reference>
<proteinExistence type="predicted"/>
<evidence type="ECO:0000313" key="4">
    <source>
        <dbReference type="EMBL" id="PAA84356.1"/>
    </source>
</evidence>
<name>A0A267GED9_9PLAT</name>
<dbReference type="Proteomes" id="UP000215902">
    <property type="component" value="Unassembled WGS sequence"/>
</dbReference>
<keyword evidence="5" id="KW-1185">Reference proteome</keyword>
<evidence type="ECO:0000313" key="3">
    <source>
        <dbReference type="EMBL" id="PAA57962.1"/>
    </source>
</evidence>
<dbReference type="EMBL" id="NIVC01000377">
    <property type="protein sequence ID" value="PAA84356.1"/>
    <property type="molecule type" value="Genomic_DNA"/>
</dbReference>
<feature type="coiled-coil region" evidence="1">
    <location>
        <begin position="178"/>
        <end position="212"/>
    </location>
</feature>
<dbReference type="OrthoDB" id="2130396at2759"/>
<feature type="coiled-coil region" evidence="1">
    <location>
        <begin position="244"/>
        <end position="446"/>
    </location>
</feature>
<evidence type="ECO:0000256" key="1">
    <source>
        <dbReference type="SAM" id="Coils"/>
    </source>
</evidence>
<dbReference type="EMBL" id="NIVC01002429">
    <property type="protein sequence ID" value="PAA57962.1"/>
    <property type="molecule type" value="Genomic_DNA"/>
</dbReference>
<accession>A0A267GED9</accession>
<keyword evidence="1" id="KW-0175">Coiled coil</keyword>
<feature type="non-terminal residue" evidence="4">
    <location>
        <position position="1"/>
    </location>
</feature>
<evidence type="ECO:0000256" key="2">
    <source>
        <dbReference type="SAM" id="MobiDB-lite"/>
    </source>
</evidence>